<organism evidence="2 3">
    <name type="scientific">Aristolochia fimbriata</name>
    <name type="common">White veined hardy Dutchman's pipe vine</name>
    <dbReference type="NCBI Taxonomy" id="158543"/>
    <lineage>
        <taxon>Eukaryota</taxon>
        <taxon>Viridiplantae</taxon>
        <taxon>Streptophyta</taxon>
        <taxon>Embryophyta</taxon>
        <taxon>Tracheophyta</taxon>
        <taxon>Spermatophyta</taxon>
        <taxon>Magnoliopsida</taxon>
        <taxon>Magnoliidae</taxon>
        <taxon>Piperales</taxon>
        <taxon>Aristolochiaceae</taxon>
        <taxon>Aristolochia</taxon>
    </lineage>
</organism>
<sequence length="378" mass="42378">MGDDGSSINNAGSSETRVALIVGVTGLVGKELLSELLSAKPDWKVYGIARKPDDGDGSKRYEFIPCDLLDTDDVARKLSPLRDVTHVFWVTWAAQSFLDPQACRDQNRAMMSNVLDVLLPRSPALKHVSLQTGMKHYIRTDGTGARDAVYNEESPRIAGENNFYYALEDLLRDRLAGPGWSVHRPGLVLGCSTRTWFNVMGGLGVYAALCRRLRLPFRFRGSRTCWAEPYLDASDARLVARQHVWAATDARVAPARGQAFNAVNGPTFAWREIWPALAARLQVEAPPEEEALSPESTFSGDMADKGRVWEEIVEEEGLRATRMEDVANWWFMDAVLRCPVKLLGSREKADRFGFTETLEPAESILYWVDRMREEKLIP</sequence>
<dbReference type="Proteomes" id="UP000825729">
    <property type="component" value="Unassembled WGS sequence"/>
</dbReference>
<dbReference type="PANTHER" id="PTHR32487:SF12">
    <property type="entry name" value="3-OXO-DELTA(4,5)-STEROID 5-BETA-REDUCTASE"/>
    <property type="match status" value="1"/>
</dbReference>
<name>A0AAV7EZG0_ARIFI</name>
<protein>
    <recommendedName>
        <fullName evidence="1">PRISE-like Rossmann-fold domain-containing protein</fullName>
    </recommendedName>
</protein>
<dbReference type="GO" id="GO:0016627">
    <property type="term" value="F:oxidoreductase activity, acting on the CH-CH group of donors"/>
    <property type="evidence" value="ECO:0007669"/>
    <property type="project" value="UniProtKB-ARBA"/>
</dbReference>
<evidence type="ECO:0000259" key="1">
    <source>
        <dbReference type="Pfam" id="PF22917"/>
    </source>
</evidence>
<keyword evidence="3" id="KW-1185">Reference proteome</keyword>
<dbReference type="CDD" id="cd08948">
    <property type="entry name" value="5beta-POR_like_SDR_a"/>
    <property type="match status" value="1"/>
</dbReference>
<evidence type="ECO:0000313" key="2">
    <source>
        <dbReference type="EMBL" id="KAG9453989.1"/>
    </source>
</evidence>
<proteinExistence type="predicted"/>
<dbReference type="InterPro" id="IPR055222">
    <property type="entry name" value="PRISE-like_Rossmann-fold"/>
</dbReference>
<accession>A0AAV7EZG0</accession>
<dbReference type="InterPro" id="IPR036291">
    <property type="entry name" value="NAD(P)-bd_dom_sf"/>
</dbReference>
<reference evidence="2 3" key="1">
    <citation type="submission" date="2021-07" db="EMBL/GenBank/DDBJ databases">
        <title>The Aristolochia fimbriata genome: insights into angiosperm evolution, floral development and chemical biosynthesis.</title>
        <authorList>
            <person name="Jiao Y."/>
        </authorList>
    </citation>
    <scope>NUCLEOTIDE SEQUENCE [LARGE SCALE GENOMIC DNA]</scope>
    <source>
        <strain evidence="2">IBCAS-2021</strain>
        <tissue evidence="2">Leaf</tissue>
    </source>
</reference>
<evidence type="ECO:0000313" key="3">
    <source>
        <dbReference type="Proteomes" id="UP000825729"/>
    </source>
</evidence>
<dbReference type="Gene3D" id="3.40.50.720">
    <property type="entry name" value="NAD(P)-binding Rossmann-like Domain"/>
    <property type="match status" value="1"/>
</dbReference>
<dbReference type="AlphaFoldDB" id="A0AAV7EZG0"/>
<gene>
    <name evidence="2" type="ORF">H6P81_006893</name>
</gene>
<comment type="caution">
    <text evidence="2">The sequence shown here is derived from an EMBL/GenBank/DDBJ whole genome shotgun (WGS) entry which is preliminary data.</text>
</comment>
<dbReference type="PANTHER" id="PTHR32487">
    <property type="entry name" value="3-OXO-DELTA(4,5)-STEROID 5-BETA-REDUCTASE"/>
    <property type="match status" value="1"/>
</dbReference>
<dbReference type="Pfam" id="PF22917">
    <property type="entry name" value="PRISE"/>
    <property type="match status" value="1"/>
</dbReference>
<dbReference type="SUPFAM" id="SSF51735">
    <property type="entry name" value="NAD(P)-binding Rossmann-fold domains"/>
    <property type="match status" value="1"/>
</dbReference>
<feature type="domain" description="PRISE-like Rossmann-fold" evidence="1">
    <location>
        <begin position="75"/>
        <end position="324"/>
    </location>
</feature>
<dbReference type="EMBL" id="JAINDJ010000003">
    <property type="protein sequence ID" value="KAG9453989.1"/>
    <property type="molecule type" value="Genomic_DNA"/>
</dbReference>